<keyword evidence="3" id="KW-1185">Reference proteome</keyword>
<evidence type="ECO:0000256" key="1">
    <source>
        <dbReference type="SAM" id="MobiDB-lite"/>
    </source>
</evidence>
<evidence type="ECO:0000313" key="3">
    <source>
        <dbReference type="Proteomes" id="UP000460435"/>
    </source>
</evidence>
<accession>A0A7K3M593</accession>
<reference evidence="2 3" key="1">
    <citation type="submission" date="2019-11" db="EMBL/GenBank/DDBJ databases">
        <authorList>
            <person name="Li X.-J."/>
            <person name="Feng X.-M."/>
        </authorList>
    </citation>
    <scope>NUCLEOTIDE SEQUENCE [LARGE SCALE GENOMIC DNA]</scope>
    <source>
        <strain evidence="2 3">XMNu-373</strain>
    </source>
</reference>
<protein>
    <submittedName>
        <fullName evidence="2">Uncharacterized protein</fullName>
    </submittedName>
</protein>
<dbReference type="AlphaFoldDB" id="A0A7K3M593"/>
<organism evidence="2 3">
    <name type="scientific">Phytoactinopolyspora mesophila</name>
    <dbReference type="NCBI Taxonomy" id="2650750"/>
    <lineage>
        <taxon>Bacteria</taxon>
        <taxon>Bacillati</taxon>
        <taxon>Actinomycetota</taxon>
        <taxon>Actinomycetes</taxon>
        <taxon>Jiangellales</taxon>
        <taxon>Jiangellaceae</taxon>
        <taxon>Phytoactinopolyspora</taxon>
    </lineage>
</organism>
<evidence type="ECO:0000313" key="2">
    <source>
        <dbReference type="EMBL" id="NDL58390.1"/>
    </source>
</evidence>
<proteinExistence type="predicted"/>
<dbReference type="Proteomes" id="UP000460435">
    <property type="component" value="Unassembled WGS sequence"/>
</dbReference>
<feature type="compositionally biased region" description="Basic and acidic residues" evidence="1">
    <location>
        <begin position="1"/>
        <end position="20"/>
    </location>
</feature>
<dbReference type="EMBL" id="WLZY01000005">
    <property type="protein sequence ID" value="NDL58390.1"/>
    <property type="molecule type" value="Genomic_DNA"/>
</dbReference>
<comment type="caution">
    <text evidence="2">The sequence shown here is derived from an EMBL/GenBank/DDBJ whole genome shotgun (WGS) entry which is preliminary data.</text>
</comment>
<name>A0A7K3M593_9ACTN</name>
<feature type="region of interest" description="Disordered" evidence="1">
    <location>
        <begin position="1"/>
        <end position="85"/>
    </location>
</feature>
<dbReference type="RefSeq" id="WP_162451102.1">
    <property type="nucleotide sequence ID" value="NZ_WLZY01000005.1"/>
</dbReference>
<gene>
    <name evidence="2" type="ORF">F7O44_15080</name>
</gene>
<sequence length="85" mass="9043">MNAHERDHRENEPPPGEDRVGSPGSPAEEDLAGEDDLLDDDDLGDEGDFAEEHSRPTFADDQDGGPEGIREPESPRGTGGDGGMD</sequence>
<feature type="compositionally biased region" description="Acidic residues" evidence="1">
    <location>
        <begin position="27"/>
        <end position="49"/>
    </location>
</feature>